<dbReference type="OrthoDB" id="10253736at2759"/>
<comment type="function">
    <text evidence="9">Catalyzes the reduction of all-trans-retinal to all-trans-retinol in the presence of NADPH.</text>
</comment>
<evidence type="ECO:0000256" key="4">
    <source>
        <dbReference type="ARBA" id="ARBA00022857"/>
    </source>
</evidence>
<keyword evidence="5" id="KW-1133">Transmembrane helix</keyword>
<dbReference type="Pfam" id="PF00106">
    <property type="entry name" value="adh_short"/>
    <property type="match status" value="1"/>
</dbReference>
<dbReference type="EMBL" id="NAJN01000022">
    <property type="protein sequence ID" value="TKA81500.1"/>
    <property type="molecule type" value="Genomic_DNA"/>
</dbReference>
<evidence type="ECO:0000256" key="1">
    <source>
        <dbReference type="ARBA" id="ARBA00004141"/>
    </source>
</evidence>
<sequence length="343" mass="37399">MTSIIKRAALTPTVTGTLLAILNYGPPRLRDPIMLFLQKNLSATNIRRLRTTLKWLFALGVGQTLNRALNDLSLNNWNPTNQAVWNWSQEIAVVTGGSNGIGALVCDRLAAKGVKVVILDVVEPHKDISNNSGLIFKKCDITDLEAVKAVAEEIRRTVGKPSILINNAGIAHGHTILETSPEYLKKLFDVNFLSHYYTLQAFLPDMIAAKKGHVLATASMASFISVAGLVDYCGTKSAVLSLHEGLAQELRHRYHAPQVRTSVIHPTWCRTTLIASYEDALAKAGEVVITPEEVADAIAKQIFSGRSGQIILGGSLGFLSGLRGWPTWVQEILRNGTNKSVMQ</sequence>
<organism evidence="13 14">
    <name type="scientific">Cryomyces minteri</name>
    <dbReference type="NCBI Taxonomy" id="331657"/>
    <lineage>
        <taxon>Eukaryota</taxon>
        <taxon>Fungi</taxon>
        <taxon>Dikarya</taxon>
        <taxon>Ascomycota</taxon>
        <taxon>Pezizomycotina</taxon>
        <taxon>Dothideomycetes</taxon>
        <taxon>Dothideomycetes incertae sedis</taxon>
        <taxon>Cryomyces</taxon>
    </lineage>
</organism>
<dbReference type="PRINTS" id="PR00080">
    <property type="entry name" value="SDRFAMILY"/>
</dbReference>
<evidence type="ECO:0000256" key="5">
    <source>
        <dbReference type="ARBA" id="ARBA00022989"/>
    </source>
</evidence>
<evidence type="ECO:0000256" key="9">
    <source>
        <dbReference type="ARBA" id="ARBA00059620"/>
    </source>
</evidence>
<dbReference type="STRING" id="331657.A0A4U0XUU6"/>
<evidence type="ECO:0000256" key="7">
    <source>
        <dbReference type="ARBA" id="ARBA00023098"/>
    </source>
</evidence>
<evidence type="ECO:0000313" key="13">
    <source>
        <dbReference type="EMBL" id="TKA81500.1"/>
    </source>
</evidence>
<comment type="subcellular location">
    <subcellularLocation>
        <location evidence="1">Membrane</location>
        <topology evidence="1">Multi-pass membrane protein</topology>
    </subcellularLocation>
</comment>
<keyword evidence="6" id="KW-0560">Oxidoreductase</keyword>
<evidence type="ECO:0000256" key="8">
    <source>
        <dbReference type="ARBA" id="ARBA00023136"/>
    </source>
</evidence>
<evidence type="ECO:0000256" key="3">
    <source>
        <dbReference type="ARBA" id="ARBA00022692"/>
    </source>
</evidence>
<evidence type="ECO:0000313" key="14">
    <source>
        <dbReference type="Proteomes" id="UP000308768"/>
    </source>
</evidence>
<evidence type="ECO:0000256" key="10">
    <source>
        <dbReference type="ARBA" id="ARBA00068717"/>
    </source>
</evidence>
<accession>A0A4U0XUU6</accession>
<keyword evidence="14" id="KW-1185">Reference proteome</keyword>
<dbReference type="SUPFAM" id="SSF51735">
    <property type="entry name" value="NAD(P)-binding Rossmann-fold domains"/>
    <property type="match status" value="1"/>
</dbReference>
<evidence type="ECO:0000256" key="6">
    <source>
        <dbReference type="ARBA" id="ARBA00023002"/>
    </source>
</evidence>
<dbReference type="PANTHER" id="PTHR24322:SF736">
    <property type="entry name" value="RETINOL DEHYDROGENASE 10"/>
    <property type="match status" value="1"/>
</dbReference>
<dbReference type="Gene3D" id="3.40.50.720">
    <property type="entry name" value="NAD(P)-binding Rossmann-like Domain"/>
    <property type="match status" value="1"/>
</dbReference>
<dbReference type="FunFam" id="3.40.50.720:FF:000131">
    <property type="entry name" value="Short-chain dehydrogenase/reductase 3"/>
    <property type="match status" value="1"/>
</dbReference>
<dbReference type="PROSITE" id="PS00061">
    <property type="entry name" value="ADH_SHORT"/>
    <property type="match status" value="1"/>
</dbReference>
<dbReference type="GO" id="GO:0052650">
    <property type="term" value="F:all-trans-retinol dehydrogenase (NADP+) activity"/>
    <property type="evidence" value="ECO:0007669"/>
    <property type="project" value="UniProtKB-ARBA"/>
</dbReference>
<dbReference type="PRINTS" id="PR00081">
    <property type="entry name" value="GDHRDH"/>
</dbReference>
<dbReference type="GO" id="GO:0016020">
    <property type="term" value="C:membrane"/>
    <property type="evidence" value="ECO:0007669"/>
    <property type="project" value="UniProtKB-SubCell"/>
</dbReference>
<dbReference type="AlphaFoldDB" id="A0A4U0XUU6"/>
<dbReference type="PANTHER" id="PTHR24322">
    <property type="entry name" value="PKSB"/>
    <property type="match status" value="1"/>
</dbReference>
<comment type="caution">
    <text evidence="13">The sequence shown here is derived from an EMBL/GenBank/DDBJ whole genome shotgun (WGS) entry which is preliminary data.</text>
</comment>
<dbReference type="Proteomes" id="UP000308768">
    <property type="component" value="Unassembled WGS sequence"/>
</dbReference>
<keyword evidence="4" id="KW-0521">NADP</keyword>
<comment type="similarity">
    <text evidence="2 12">Belongs to the short-chain dehydrogenases/reductases (SDR) family.</text>
</comment>
<proteinExistence type="inferred from homology"/>
<evidence type="ECO:0000256" key="2">
    <source>
        <dbReference type="ARBA" id="ARBA00006484"/>
    </source>
</evidence>
<keyword evidence="3" id="KW-0812">Transmembrane</keyword>
<reference evidence="13 14" key="1">
    <citation type="submission" date="2017-03" db="EMBL/GenBank/DDBJ databases">
        <title>Genomes of endolithic fungi from Antarctica.</title>
        <authorList>
            <person name="Coleine C."/>
            <person name="Masonjones S."/>
            <person name="Stajich J.E."/>
        </authorList>
    </citation>
    <scope>NUCLEOTIDE SEQUENCE [LARGE SCALE GENOMIC DNA]</scope>
    <source>
        <strain evidence="13 14">CCFEE 5187</strain>
    </source>
</reference>
<evidence type="ECO:0000256" key="11">
    <source>
        <dbReference type="ARBA" id="ARBA00082544"/>
    </source>
</evidence>
<dbReference type="InterPro" id="IPR036291">
    <property type="entry name" value="NAD(P)-bd_dom_sf"/>
</dbReference>
<name>A0A4U0XUU6_9PEZI</name>
<keyword evidence="7" id="KW-0443">Lipid metabolism</keyword>
<evidence type="ECO:0000256" key="12">
    <source>
        <dbReference type="RuleBase" id="RU000363"/>
    </source>
</evidence>
<protein>
    <recommendedName>
        <fullName evidence="10">Short-chain dehydrogenase/reductase 3</fullName>
    </recommendedName>
    <alternativeName>
        <fullName evidence="11">Retinal short-chain dehydrogenase/reductase 1</fullName>
    </alternativeName>
</protein>
<gene>
    <name evidence="13" type="ORF">B0A49_00552</name>
</gene>
<dbReference type="InterPro" id="IPR002347">
    <property type="entry name" value="SDR_fam"/>
</dbReference>
<dbReference type="InterPro" id="IPR020904">
    <property type="entry name" value="Sc_DH/Rdtase_CS"/>
</dbReference>
<keyword evidence="8" id="KW-0472">Membrane</keyword>